<keyword evidence="11" id="KW-1185">Reference proteome</keyword>
<dbReference type="AlphaFoldDB" id="R3W783"/>
<dbReference type="Pfam" id="PF00108">
    <property type="entry name" value="Thiolase_N"/>
    <property type="match status" value="1"/>
</dbReference>
<evidence type="ECO:0000256" key="7">
    <source>
        <dbReference type="ARBA" id="ARBA00030755"/>
    </source>
</evidence>
<reference evidence="10 11" key="1">
    <citation type="submission" date="2013-02" db="EMBL/GenBank/DDBJ databases">
        <title>The Genome Sequence of Enterococcus caccae BAA-1240.</title>
        <authorList>
            <consortium name="The Broad Institute Genome Sequencing Platform"/>
            <consortium name="The Broad Institute Genome Sequencing Center for Infectious Disease"/>
            <person name="Earl A.M."/>
            <person name="Gilmore M.S."/>
            <person name="Lebreton F."/>
            <person name="Walker B."/>
            <person name="Young S.K."/>
            <person name="Zeng Q."/>
            <person name="Gargeya S."/>
            <person name="Fitzgerald M."/>
            <person name="Haas B."/>
            <person name="Abouelleil A."/>
            <person name="Alvarado L."/>
            <person name="Arachchi H.M."/>
            <person name="Berlin A.M."/>
            <person name="Chapman S.B."/>
            <person name="Dewar J."/>
            <person name="Goldberg J."/>
            <person name="Griggs A."/>
            <person name="Gujja S."/>
            <person name="Hansen M."/>
            <person name="Howarth C."/>
            <person name="Imamovic A."/>
            <person name="Larimer J."/>
            <person name="McCowan C."/>
            <person name="Murphy C."/>
            <person name="Neiman D."/>
            <person name="Pearson M."/>
            <person name="Priest M."/>
            <person name="Roberts A."/>
            <person name="Saif S."/>
            <person name="Shea T."/>
            <person name="Sisk P."/>
            <person name="Sykes S."/>
            <person name="Wortman J."/>
            <person name="Nusbaum C."/>
            <person name="Birren B."/>
        </authorList>
    </citation>
    <scope>NUCLEOTIDE SEQUENCE [LARGE SCALE GENOMIC DNA]</scope>
    <source>
        <strain evidence="10 11">ATCC BAA-1240</strain>
    </source>
</reference>
<evidence type="ECO:0000256" key="1">
    <source>
        <dbReference type="ARBA" id="ARBA00007661"/>
    </source>
</evidence>
<dbReference type="SUPFAM" id="SSF53901">
    <property type="entry name" value="Thiolase-like"/>
    <property type="match status" value="2"/>
</dbReference>
<dbReference type="PRINTS" id="PR00071">
    <property type="entry name" value="HMGCOARDTASE"/>
</dbReference>
<feature type="domain" description="Thiolase N-terminal" evidence="8">
    <location>
        <begin position="4"/>
        <end position="257"/>
    </location>
</feature>
<accession>R3W783</accession>
<dbReference type="InterPro" id="IPR020613">
    <property type="entry name" value="Thiolase_CS"/>
</dbReference>
<comment type="similarity">
    <text evidence="2">Belongs to the thiolase-like superfamily. Thiolase family.</text>
</comment>
<dbReference type="PROSITE" id="PS50065">
    <property type="entry name" value="HMG_COA_REDUCTASE_4"/>
    <property type="match status" value="1"/>
</dbReference>
<dbReference type="SUPFAM" id="SSF55035">
    <property type="entry name" value="NAD-binding domain of HMG-CoA reductase"/>
    <property type="match status" value="1"/>
</dbReference>
<gene>
    <name evidence="10" type="ORF">UC7_02966</name>
</gene>
<dbReference type="PANTHER" id="PTHR18919:SF107">
    <property type="entry name" value="ACETYL-COA ACETYLTRANSFERASE, CYTOSOLIC"/>
    <property type="match status" value="1"/>
</dbReference>
<dbReference type="CDD" id="cd00751">
    <property type="entry name" value="thiolase"/>
    <property type="match status" value="1"/>
</dbReference>
<dbReference type="PATRIC" id="fig|1158612.3.peg.2933"/>
<dbReference type="GO" id="GO:0004420">
    <property type="term" value="F:hydroxymethylglutaryl-CoA reductase (NADPH) activity"/>
    <property type="evidence" value="ECO:0007669"/>
    <property type="project" value="InterPro"/>
</dbReference>
<dbReference type="CDD" id="cd00644">
    <property type="entry name" value="HMG-CoA_reductase_classII"/>
    <property type="match status" value="1"/>
</dbReference>
<feature type="domain" description="Thiolase C-terminal" evidence="9">
    <location>
        <begin position="266"/>
        <end position="385"/>
    </location>
</feature>
<keyword evidence="6" id="KW-0012">Acyltransferase</keyword>
<keyword evidence="4 10" id="KW-0808">Transferase</keyword>
<dbReference type="InterPro" id="IPR020617">
    <property type="entry name" value="Thiolase_C"/>
</dbReference>
<dbReference type="RefSeq" id="WP_010773045.1">
    <property type="nucleotide sequence ID" value="NZ_KB946335.1"/>
</dbReference>
<dbReference type="PROSITE" id="PS00099">
    <property type="entry name" value="THIOLASE_3"/>
    <property type="match status" value="1"/>
</dbReference>
<protein>
    <recommendedName>
        <fullName evidence="3">acetyl-CoA C-acetyltransferase</fullName>
        <ecNumber evidence="3">2.3.1.9</ecNumber>
    </recommendedName>
    <alternativeName>
        <fullName evidence="7">Acetoacetyl-CoA thiolase</fullName>
    </alternativeName>
</protein>
<dbReference type="STRING" id="317735.RU98_GL000139"/>
<dbReference type="PANTHER" id="PTHR18919">
    <property type="entry name" value="ACETYL-COA C-ACYLTRANSFERASE"/>
    <property type="match status" value="1"/>
</dbReference>
<evidence type="ECO:0000259" key="8">
    <source>
        <dbReference type="Pfam" id="PF00108"/>
    </source>
</evidence>
<sequence>MKEVVIIDAGRSPIGKYKGSLSSVSAVELGEIVVKEIIDRNKINTNDIKQVIFGNVLQAGLGQNPARQIALGAGLPETIPAMTINEVCGSGMKAVILAEQLIQLGKAELVVAGGVESMTQAPKIKKYVAESNTYDTSTSSMWNDGLKDAFTQEPMGVTAEKVAKEYNISRMAQDEFALKSQIKASKAQNTGLFAQEMIPISLKSGEVVTEDEGIDSEATLNQLGTLKPAFEENGTVTAGNSSTINDGAAVLILASKSYAIEQGLPYLATIKGYAEIGIDPSIMGVSPVNAVRQLLEDNQMQLNDIDLFEINEAFAATSLAVANELALPEEKVNIKGGGIALGHPIGASGARIITTLAHSLKAEGKQYGIASLCVGGGLGVAILIECHIEQNTKHKFYQLSREERLQKLEHAGIIDKKSKNDLLHNVTLPPDVGANLIENQISEVNIPLGVAQNFVVNETELVVPMATEEPSVIAAASNGAKIVKAAGGFSSTVRQRLMRGQIVFYEVEDENELRLMIESKEKEIFEAACQSYPSIMKRGGGLQSMSIRWLDSSRFLSLDLFIDVKDAMGANIVNTILEAVADRLQQWLPKEKILFSILSNYSTESLVTATCEIPFSLLTTGEINGEKVAEKIVQASELANVDPYRAATHNKGIMNGIDAVVLATGNDTRAVAAACHAYAVKDGQYRGLSKWCMKEATLVGTLTIPLAIATVGGATNVLPKAKIALEMLKADSAISLMEIISAVGLAQNLAALKALVTEGIQKGHMSMQSRSLALTIGATGDEVEKVTALLKKQKPMNQETARAILKEIRSANI</sequence>
<proteinExistence type="inferred from homology"/>
<evidence type="ECO:0000256" key="4">
    <source>
        <dbReference type="ARBA" id="ARBA00022679"/>
    </source>
</evidence>
<evidence type="ECO:0000259" key="9">
    <source>
        <dbReference type="Pfam" id="PF02803"/>
    </source>
</evidence>
<dbReference type="InterPro" id="IPR016039">
    <property type="entry name" value="Thiolase-like"/>
</dbReference>
<dbReference type="InterPro" id="IPR009023">
    <property type="entry name" value="HMG_CoA_Rdtase_NAD(P)-bd_sf"/>
</dbReference>
<dbReference type="PROSITE" id="PS00737">
    <property type="entry name" value="THIOLASE_2"/>
    <property type="match status" value="1"/>
</dbReference>
<dbReference type="Pfam" id="PF02803">
    <property type="entry name" value="Thiolase_C"/>
    <property type="match status" value="1"/>
</dbReference>
<dbReference type="InterPro" id="IPR020610">
    <property type="entry name" value="Thiolase_AS"/>
</dbReference>
<evidence type="ECO:0000313" key="11">
    <source>
        <dbReference type="Proteomes" id="UP000013840"/>
    </source>
</evidence>
<dbReference type="NCBIfam" id="TIGR01930">
    <property type="entry name" value="AcCoA-C-Actrans"/>
    <property type="match status" value="1"/>
</dbReference>
<dbReference type="eggNOG" id="COG0183">
    <property type="taxonomic scope" value="Bacteria"/>
</dbReference>
<dbReference type="InterPro" id="IPR020615">
    <property type="entry name" value="Thiolase_acyl_enz_int_AS"/>
</dbReference>
<dbReference type="SUPFAM" id="SSF56542">
    <property type="entry name" value="Substrate-binding domain of HMG-CoA reductase"/>
    <property type="match status" value="1"/>
</dbReference>
<dbReference type="InterPro" id="IPR020616">
    <property type="entry name" value="Thiolase_N"/>
</dbReference>
<dbReference type="InterPro" id="IPR009029">
    <property type="entry name" value="HMG_CoA_Rdtase_sub-bd_dom_sf"/>
</dbReference>
<dbReference type="InterPro" id="IPR002155">
    <property type="entry name" value="Thiolase"/>
</dbReference>
<comment type="caution">
    <text evidence="10">The sequence shown here is derived from an EMBL/GenBank/DDBJ whole genome shotgun (WGS) entry which is preliminary data.</text>
</comment>
<evidence type="ECO:0000256" key="3">
    <source>
        <dbReference type="ARBA" id="ARBA00012705"/>
    </source>
</evidence>
<dbReference type="InterPro" id="IPR023074">
    <property type="entry name" value="HMG_CoA_Rdtase_cat_sf"/>
</dbReference>
<name>R3W783_9ENTE</name>
<evidence type="ECO:0000256" key="6">
    <source>
        <dbReference type="ARBA" id="ARBA00023315"/>
    </source>
</evidence>
<evidence type="ECO:0000313" key="10">
    <source>
        <dbReference type="EMBL" id="EOL43636.1"/>
    </source>
</evidence>
<evidence type="ECO:0000256" key="5">
    <source>
        <dbReference type="ARBA" id="ARBA00023002"/>
    </source>
</evidence>
<evidence type="ECO:0000256" key="2">
    <source>
        <dbReference type="ARBA" id="ARBA00010982"/>
    </source>
</evidence>
<dbReference type="GO" id="GO:0003985">
    <property type="term" value="F:acetyl-CoA C-acetyltransferase activity"/>
    <property type="evidence" value="ECO:0007669"/>
    <property type="project" value="UniProtKB-EC"/>
</dbReference>
<dbReference type="Gene3D" id="3.40.47.10">
    <property type="match status" value="2"/>
</dbReference>
<dbReference type="eggNOG" id="COG1257">
    <property type="taxonomic scope" value="Bacteria"/>
</dbReference>
<dbReference type="PROSITE" id="PS00098">
    <property type="entry name" value="THIOLASE_1"/>
    <property type="match status" value="1"/>
</dbReference>
<dbReference type="EMBL" id="AJAU01000022">
    <property type="protein sequence ID" value="EOL43636.1"/>
    <property type="molecule type" value="Genomic_DNA"/>
</dbReference>
<dbReference type="Pfam" id="PF00368">
    <property type="entry name" value="HMG-CoA_red"/>
    <property type="match status" value="1"/>
</dbReference>
<dbReference type="NCBIfam" id="TIGR00532">
    <property type="entry name" value="HMG_CoA_R_NAD"/>
    <property type="match status" value="1"/>
</dbReference>
<dbReference type="GO" id="GO:0015936">
    <property type="term" value="P:coenzyme A metabolic process"/>
    <property type="evidence" value="ECO:0007669"/>
    <property type="project" value="InterPro"/>
</dbReference>
<dbReference type="Gene3D" id="3.90.770.10">
    <property type="entry name" value="3-hydroxy-3-methylglutaryl-coenzyme A Reductase, Chain A, domain 2"/>
    <property type="match status" value="2"/>
</dbReference>
<dbReference type="InterPro" id="IPR002202">
    <property type="entry name" value="HMG_CoA_Rdtase"/>
</dbReference>
<comment type="similarity">
    <text evidence="1">Belongs to the HMG-CoA reductase family.</text>
</comment>
<keyword evidence="5" id="KW-0560">Oxidoreductase</keyword>
<dbReference type="Gene3D" id="1.10.8.660">
    <property type="match status" value="1"/>
</dbReference>
<dbReference type="FunFam" id="3.40.47.10:FF:000010">
    <property type="entry name" value="Acetyl-CoA acetyltransferase (Thiolase)"/>
    <property type="match status" value="1"/>
</dbReference>
<dbReference type="InterPro" id="IPR004553">
    <property type="entry name" value="HMG_CoA_Rdtase_bac-typ"/>
</dbReference>
<dbReference type="EC" id="2.3.1.9" evidence="3"/>
<dbReference type="OrthoDB" id="9764892at2"/>
<organism evidence="10 11">
    <name type="scientific">Enterococcus caccae ATCC BAA-1240</name>
    <dbReference type="NCBI Taxonomy" id="1158612"/>
    <lineage>
        <taxon>Bacteria</taxon>
        <taxon>Bacillati</taxon>
        <taxon>Bacillota</taxon>
        <taxon>Bacilli</taxon>
        <taxon>Lactobacillales</taxon>
        <taxon>Enterococcaceae</taxon>
        <taxon>Enterococcus</taxon>
    </lineage>
</organism>
<dbReference type="Proteomes" id="UP000013840">
    <property type="component" value="Unassembled WGS sequence"/>
</dbReference>